<dbReference type="FunFam" id="1.10.10.10:FF:000001">
    <property type="entry name" value="LysR family transcriptional regulator"/>
    <property type="match status" value="1"/>
</dbReference>
<dbReference type="PROSITE" id="PS50931">
    <property type="entry name" value="HTH_LYSR"/>
    <property type="match status" value="1"/>
</dbReference>
<dbReference type="RefSeq" id="WP_094815712.1">
    <property type="nucleotide sequence ID" value="NZ_NEVU01000003.1"/>
</dbReference>
<evidence type="ECO:0000256" key="3">
    <source>
        <dbReference type="ARBA" id="ARBA00023125"/>
    </source>
</evidence>
<dbReference type="GO" id="GO:0003700">
    <property type="term" value="F:DNA-binding transcription factor activity"/>
    <property type="evidence" value="ECO:0007669"/>
    <property type="project" value="InterPro"/>
</dbReference>
<dbReference type="OrthoDB" id="8437302at2"/>
<sequence>MNFSRNDIAAFLEVVRAGSVSRAADNIGVTQPSVSKALRRLEDEAGVTLLERGVHGAKLTNEGQLFHETARRYEAQHHELVRTATELRARHSGLLRIGITSPGESVVVHSMSELVRRRPGVRLQLRIGKSDELNAAVEDGLLDLAVAPTYPGQHWSCTQLTLAEEDSRLVARVHHPLAQKANLQLCDLAPYAWVMASQHSAARQLLNGIFQSHNEPVPRVALEVDYMSEASLGLLASTDLLALVRSPLLRGWLGRVVPLPLAQLHIKRSLVLLTRPEAEWSHLMVEFRGVLLAAMAPPHR</sequence>
<name>A0A261VCS1_9BORD</name>
<dbReference type="Pfam" id="PF03466">
    <property type="entry name" value="LysR_substrate"/>
    <property type="match status" value="1"/>
</dbReference>
<keyword evidence="4" id="KW-0804">Transcription</keyword>
<keyword evidence="2" id="KW-0805">Transcription regulation</keyword>
<dbReference type="InterPro" id="IPR036390">
    <property type="entry name" value="WH_DNA-bd_sf"/>
</dbReference>
<dbReference type="PANTHER" id="PTHR30419:SF8">
    <property type="entry name" value="NITROGEN ASSIMILATION TRANSCRIPTIONAL ACTIVATOR-RELATED"/>
    <property type="match status" value="1"/>
</dbReference>
<dbReference type="GO" id="GO:0005829">
    <property type="term" value="C:cytosol"/>
    <property type="evidence" value="ECO:0007669"/>
    <property type="project" value="TreeGrafter"/>
</dbReference>
<comment type="caution">
    <text evidence="6">The sequence shown here is derived from an EMBL/GenBank/DDBJ whole genome shotgun (WGS) entry which is preliminary data.</text>
</comment>
<evidence type="ECO:0000259" key="5">
    <source>
        <dbReference type="PROSITE" id="PS50931"/>
    </source>
</evidence>
<proteinExistence type="inferred from homology"/>
<keyword evidence="3" id="KW-0238">DNA-binding</keyword>
<accession>A0A261VCS1</accession>
<dbReference type="Gene3D" id="3.40.190.290">
    <property type="match status" value="1"/>
</dbReference>
<dbReference type="InterPro" id="IPR005119">
    <property type="entry name" value="LysR_subst-bd"/>
</dbReference>
<gene>
    <name evidence="6" type="ORF">CAL22_18605</name>
</gene>
<dbReference type="Gene3D" id="1.10.10.10">
    <property type="entry name" value="Winged helix-like DNA-binding domain superfamily/Winged helix DNA-binding domain"/>
    <property type="match status" value="1"/>
</dbReference>
<keyword evidence="7" id="KW-1185">Reference proteome</keyword>
<dbReference type="EMBL" id="NEVU01000003">
    <property type="protein sequence ID" value="OZI71805.1"/>
    <property type="molecule type" value="Genomic_DNA"/>
</dbReference>
<dbReference type="InterPro" id="IPR000847">
    <property type="entry name" value="LysR_HTH_N"/>
</dbReference>
<dbReference type="AlphaFoldDB" id="A0A261VCS1"/>
<comment type="similarity">
    <text evidence="1">Belongs to the LysR transcriptional regulatory family.</text>
</comment>
<evidence type="ECO:0000256" key="4">
    <source>
        <dbReference type="ARBA" id="ARBA00023163"/>
    </source>
</evidence>
<dbReference type="Pfam" id="PF00126">
    <property type="entry name" value="HTH_1"/>
    <property type="match status" value="1"/>
</dbReference>
<dbReference type="SUPFAM" id="SSF53850">
    <property type="entry name" value="Periplasmic binding protein-like II"/>
    <property type="match status" value="1"/>
</dbReference>
<dbReference type="SUPFAM" id="SSF46785">
    <property type="entry name" value="Winged helix' DNA-binding domain"/>
    <property type="match status" value="1"/>
</dbReference>
<evidence type="ECO:0000313" key="6">
    <source>
        <dbReference type="EMBL" id="OZI71805.1"/>
    </source>
</evidence>
<evidence type="ECO:0000313" key="7">
    <source>
        <dbReference type="Proteomes" id="UP000216429"/>
    </source>
</evidence>
<dbReference type="InterPro" id="IPR036388">
    <property type="entry name" value="WH-like_DNA-bd_sf"/>
</dbReference>
<dbReference type="InterPro" id="IPR050950">
    <property type="entry name" value="HTH-type_LysR_regulators"/>
</dbReference>
<reference evidence="7" key="1">
    <citation type="submission" date="2017-05" db="EMBL/GenBank/DDBJ databases">
        <title>Complete and WGS of Bordetella genogroups.</title>
        <authorList>
            <person name="Spilker T."/>
            <person name="Lipuma J."/>
        </authorList>
    </citation>
    <scope>NUCLEOTIDE SEQUENCE [LARGE SCALE GENOMIC DNA]</scope>
    <source>
        <strain evidence="7">AU6712</strain>
    </source>
</reference>
<evidence type="ECO:0000256" key="1">
    <source>
        <dbReference type="ARBA" id="ARBA00009437"/>
    </source>
</evidence>
<dbReference type="Proteomes" id="UP000216429">
    <property type="component" value="Unassembled WGS sequence"/>
</dbReference>
<protein>
    <recommendedName>
        <fullName evidence="5">HTH lysR-type domain-containing protein</fullName>
    </recommendedName>
</protein>
<dbReference type="GO" id="GO:0003677">
    <property type="term" value="F:DNA binding"/>
    <property type="evidence" value="ECO:0007669"/>
    <property type="project" value="UniProtKB-KW"/>
</dbReference>
<evidence type="ECO:0000256" key="2">
    <source>
        <dbReference type="ARBA" id="ARBA00023015"/>
    </source>
</evidence>
<feature type="domain" description="HTH lysR-type" evidence="5">
    <location>
        <begin position="1"/>
        <end position="60"/>
    </location>
</feature>
<dbReference type="PRINTS" id="PR00039">
    <property type="entry name" value="HTHLYSR"/>
</dbReference>
<dbReference type="PANTHER" id="PTHR30419">
    <property type="entry name" value="HTH-TYPE TRANSCRIPTIONAL REGULATOR YBHD"/>
    <property type="match status" value="1"/>
</dbReference>
<organism evidence="6 7">
    <name type="scientific">Bordetella genomosp. 12</name>
    <dbReference type="NCBI Taxonomy" id="463035"/>
    <lineage>
        <taxon>Bacteria</taxon>
        <taxon>Pseudomonadati</taxon>
        <taxon>Pseudomonadota</taxon>
        <taxon>Betaproteobacteria</taxon>
        <taxon>Burkholderiales</taxon>
        <taxon>Alcaligenaceae</taxon>
        <taxon>Bordetella</taxon>
    </lineage>
</organism>